<reference evidence="1 2" key="1">
    <citation type="submission" date="2022-07" db="EMBL/GenBank/DDBJ databases">
        <authorList>
            <person name="Xamxidin M."/>
            <person name="Wu M."/>
        </authorList>
    </citation>
    <scope>NUCLEOTIDE SEQUENCE [LARGE SCALE GENOMIC DNA]</scope>
    <source>
        <strain evidence="1 2">NBRC 111650</strain>
    </source>
</reference>
<name>A0ABT1WJ61_9BURK</name>
<proteinExistence type="predicted"/>
<gene>
    <name evidence="1" type="ORF">NQT62_14000</name>
</gene>
<evidence type="ECO:0000313" key="2">
    <source>
        <dbReference type="Proteomes" id="UP001204142"/>
    </source>
</evidence>
<keyword evidence="2" id="KW-1185">Reference proteome</keyword>
<dbReference type="RefSeq" id="WP_256765355.1">
    <property type="nucleotide sequence ID" value="NZ_JANIGO010000005.1"/>
</dbReference>
<dbReference type="EMBL" id="JANIGO010000005">
    <property type="protein sequence ID" value="MCQ8897550.1"/>
    <property type="molecule type" value="Genomic_DNA"/>
</dbReference>
<accession>A0ABT1WJ61</accession>
<protein>
    <submittedName>
        <fullName evidence="1">Uncharacterized protein</fullName>
    </submittedName>
</protein>
<comment type="caution">
    <text evidence="1">The sequence shown here is derived from an EMBL/GenBank/DDBJ whole genome shotgun (WGS) entry which is preliminary data.</text>
</comment>
<organism evidence="1 2">
    <name type="scientific">Limnobacter humi</name>
    <dbReference type="NCBI Taxonomy" id="1778671"/>
    <lineage>
        <taxon>Bacteria</taxon>
        <taxon>Pseudomonadati</taxon>
        <taxon>Pseudomonadota</taxon>
        <taxon>Betaproteobacteria</taxon>
        <taxon>Burkholderiales</taxon>
        <taxon>Burkholderiaceae</taxon>
        <taxon>Limnobacter</taxon>
    </lineage>
</organism>
<sequence>MSITSTSCRESQRVYELNAAYIQLIQHLQWNKQVDELAETLHMDADLLAGLAQADEPGIQDLLNGRTTTLFSLEVSATELTDLLAEQAERKVSVLGSLFTANSLMLEVAATPSRAFIKWVLQEIQSWSTFSTTTNYRFNCSQSVVEQIARLDAASVLKLAKSAATCTKPRFTAAHLQVLGKTGLVPVGLLFD</sequence>
<evidence type="ECO:0000313" key="1">
    <source>
        <dbReference type="EMBL" id="MCQ8897550.1"/>
    </source>
</evidence>
<dbReference type="Proteomes" id="UP001204142">
    <property type="component" value="Unassembled WGS sequence"/>
</dbReference>